<dbReference type="PANTHER" id="PTHR45947">
    <property type="entry name" value="SULFOQUINOVOSYL TRANSFERASE SQD2"/>
    <property type="match status" value="1"/>
</dbReference>
<dbReference type="STRING" id="578942.SAMN05216289_1146"/>
<keyword evidence="2" id="KW-0808">Transferase</keyword>
<dbReference type="CDD" id="cd03801">
    <property type="entry name" value="GT4_PimA-like"/>
    <property type="match status" value="1"/>
</dbReference>
<evidence type="ECO:0000313" key="3">
    <source>
        <dbReference type="Proteomes" id="UP000198575"/>
    </source>
</evidence>
<protein>
    <submittedName>
        <fullName evidence="2">Glycosyltransferase involved in cell wall bisynthesis</fullName>
    </submittedName>
</protein>
<dbReference type="EMBL" id="FOVF01000014">
    <property type="protein sequence ID" value="SFN31740.1"/>
    <property type="molecule type" value="Genomic_DNA"/>
</dbReference>
<evidence type="ECO:0000259" key="1">
    <source>
        <dbReference type="Pfam" id="PF13439"/>
    </source>
</evidence>
<dbReference type="Pfam" id="PF13439">
    <property type="entry name" value="Glyco_transf_4"/>
    <property type="match status" value="1"/>
</dbReference>
<keyword evidence="3" id="KW-1185">Reference proteome</keyword>
<dbReference type="RefSeq" id="WP_092407810.1">
    <property type="nucleotide sequence ID" value="NZ_FOVF01000014.1"/>
</dbReference>
<dbReference type="Gene3D" id="3.40.50.2000">
    <property type="entry name" value="Glycogen Phosphorylase B"/>
    <property type="match status" value="2"/>
</dbReference>
<dbReference type="Pfam" id="PF13692">
    <property type="entry name" value="Glyco_trans_1_4"/>
    <property type="match status" value="1"/>
</dbReference>
<dbReference type="PANTHER" id="PTHR45947:SF3">
    <property type="entry name" value="SULFOQUINOVOSYL TRANSFERASE SQD2"/>
    <property type="match status" value="1"/>
</dbReference>
<dbReference type="InterPro" id="IPR050194">
    <property type="entry name" value="Glycosyltransferase_grp1"/>
</dbReference>
<gene>
    <name evidence="2" type="ORF">SAMN05216289_1146</name>
</gene>
<dbReference type="OrthoDB" id="9804196at2"/>
<organism evidence="2 3">
    <name type="scientific">Dokdonella immobilis</name>
    <dbReference type="NCBI Taxonomy" id="578942"/>
    <lineage>
        <taxon>Bacteria</taxon>
        <taxon>Pseudomonadati</taxon>
        <taxon>Pseudomonadota</taxon>
        <taxon>Gammaproteobacteria</taxon>
        <taxon>Lysobacterales</taxon>
        <taxon>Rhodanobacteraceae</taxon>
        <taxon>Dokdonella</taxon>
    </lineage>
</organism>
<proteinExistence type="predicted"/>
<dbReference type="SUPFAM" id="SSF53756">
    <property type="entry name" value="UDP-Glycosyltransferase/glycogen phosphorylase"/>
    <property type="match status" value="1"/>
</dbReference>
<name>A0A1I4Y2K8_9GAMM</name>
<sequence>MMVTQILYSGLGGHGSVAFSLAAASRAANAWAPSLIFFGVEPVLPEYRAMCTANGITFQHVGTKPRRAWLAWPALYRALERSRPDAIVLHSVKAILPCALYAHRHGIPILAIEHQANALKRASEWWISRLLMRYADSVVVLTPEYRAQLQRGLGGHWRESKVHVISNGIDTDVYSPSGSVGSLNSRRVVGMASRMTEIKRQDLLIDAMAILCAEDGNDAWQLSLAGVGETLQDLRTRVSALQLDEVVSFVGYLGEAALQEWFRGLDIYAHASSGETLSTSMIQALAMGLPVVGSDVAGIDNLLGSGGGVGLPVAQTPEAFARAIRQLIDDPDLASGLRTRARALAVSEYGQLAMFEKYQCILGRLCAG</sequence>
<feature type="domain" description="Glycosyltransferase subfamily 4-like N-terminal" evidence="1">
    <location>
        <begin position="12"/>
        <end position="172"/>
    </location>
</feature>
<dbReference type="GO" id="GO:0016757">
    <property type="term" value="F:glycosyltransferase activity"/>
    <property type="evidence" value="ECO:0007669"/>
    <property type="project" value="UniProtKB-ARBA"/>
</dbReference>
<dbReference type="Proteomes" id="UP000198575">
    <property type="component" value="Unassembled WGS sequence"/>
</dbReference>
<evidence type="ECO:0000313" key="2">
    <source>
        <dbReference type="EMBL" id="SFN31740.1"/>
    </source>
</evidence>
<dbReference type="InterPro" id="IPR028098">
    <property type="entry name" value="Glyco_trans_4-like_N"/>
</dbReference>
<reference evidence="2 3" key="1">
    <citation type="submission" date="2016-10" db="EMBL/GenBank/DDBJ databases">
        <authorList>
            <person name="de Groot N.N."/>
        </authorList>
    </citation>
    <scope>NUCLEOTIDE SEQUENCE [LARGE SCALE GENOMIC DNA]</scope>
    <source>
        <strain evidence="2 3">CGMCC 1.7659</strain>
    </source>
</reference>
<accession>A0A1I4Y2K8</accession>
<dbReference type="AlphaFoldDB" id="A0A1I4Y2K8"/>